<feature type="transmembrane region" description="Helical" evidence="6">
    <location>
        <begin position="216"/>
        <end position="238"/>
    </location>
</feature>
<feature type="transmembrane region" description="Helical" evidence="6">
    <location>
        <begin position="52"/>
        <end position="73"/>
    </location>
</feature>
<protein>
    <submittedName>
        <fullName evidence="7">ABC transporter permease</fullName>
    </submittedName>
</protein>
<gene>
    <name evidence="7" type="ORF">K8U80_10145</name>
</gene>
<dbReference type="AlphaFoldDB" id="A0A921LR69"/>
<evidence type="ECO:0000256" key="1">
    <source>
        <dbReference type="ARBA" id="ARBA00004651"/>
    </source>
</evidence>
<reference evidence="7" key="1">
    <citation type="journal article" date="2021" name="PeerJ">
        <title>Extensive microbial diversity within the chicken gut microbiome revealed by metagenomics and culture.</title>
        <authorList>
            <person name="Gilroy R."/>
            <person name="Ravi A."/>
            <person name="Getino M."/>
            <person name="Pursley I."/>
            <person name="Horton D.L."/>
            <person name="Alikhan N.F."/>
            <person name="Baker D."/>
            <person name="Gharbi K."/>
            <person name="Hall N."/>
            <person name="Watson M."/>
            <person name="Adriaenssens E.M."/>
            <person name="Foster-Nyarko E."/>
            <person name="Jarju S."/>
            <person name="Secka A."/>
            <person name="Antonio M."/>
            <person name="Oren A."/>
            <person name="Chaudhuri R.R."/>
            <person name="La Ragione R."/>
            <person name="Hildebrand F."/>
            <person name="Pallen M.J."/>
        </authorList>
    </citation>
    <scope>NUCLEOTIDE SEQUENCE</scope>
    <source>
        <strain evidence="7">ChiGjej2B2-7701</strain>
    </source>
</reference>
<keyword evidence="5 6" id="KW-0472">Membrane</keyword>
<proteinExistence type="predicted"/>
<dbReference type="GO" id="GO:0005886">
    <property type="term" value="C:plasma membrane"/>
    <property type="evidence" value="ECO:0007669"/>
    <property type="project" value="UniProtKB-SubCell"/>
</dbReference>
<sequence length="323" mass="34030">MASTNTKAAAEVQEKKFDWHQIKSYLPIISFVAIVAIFAILTGGALITPRNITLIISGGFTLMIATVGVYMIMSMGCLDFSQGSMMGLSCAVVCFLSQYNPIIAILGGMATGALIGLINALFHVKGQVQSFVVTMCMMFLLRGVIAYITTSSPVYAATYLTALATNTPLLIGIVVAVLVVAYLVLHFTALGSNLKAIGASESGARFAGINVQRTKIIIYVVAGAITGFAALINAIRIGSVTSQAGNMLETQILIALVLGGMPINGGARSRFSSVVTGVLSYLVLQRGLVMLGFTTEIQQLILGIVFVIMVAVFSERAANQVIK</sequence>
<feature type="transmembrane region" description="Helical" evidence="6">
    <location>
        <begin position="25"/>
        <end position="46"/>
    </location>
</feature>
<dbReference type="CDD" id="cd06579">
    <property type="entry name" value="TM_PBP1_transp_AraH_like"/>
    <property type="match status" value="1"/>
</dbReference>
<comment type="caution">
    <text evidence="7">The sequence shown here is derived from an EMBL/GenBank/DDBJ whole genome shotgun (WGS) entry which is preliminary data.</text>
</comment>
<feature type="transmembrane region" description="Helical" evidence="6">
    <location>
        <begin position="131"/>
        <end position="149"/>
    </location>
</feature>
<name>A0A921LR69_9ACTN</name>
<dbReference type="Proteomes" id="UP000746751">
    <property type="component" value="Unassembled WGS sequence"/>
</dbReference>
<evidence type="ECO:0000256" key="5">
    <source>
        <dbReference type="ARBA" id="ARBA00023136"/>
    </source>
</evidence>
<reference evidence="7" key="2">
    <citation type="submission" date="2021-09" db="EMBL/GenBank/DDBJ databases">
        <authorList>
            <person name="Gilroy R."/>
        </authorList>
    </citation>
    <scope>NUCLEOTIDE SEQUENCE</scope>
    <source>
        <strain evidence="7">ChiGjej2B2-7701</strain>
    </source>
</reference>
<dbReference type="PANTHER" id="PTHR32196">
    <property type="entry name" value="ABC TRANSPORTER PERMEASE PROTEIN YPHD-RELATED-RELATED"/>
    <property type="match status" value="1"/>
</dbReference>
<dbReference type="InterPro" id="IPR001851">
    <property type="entry name" value="ABC_transp_permease"/>
</dbReference>
<accession>A0A921LR69</accession>
<evidence type="ECO:0000313" key="8">
    <source>
        <dbReference type="Proteomes" id="UP000746751"/>
    </source>
</evidence>
<keyword evidence="2" id="KW-1003">Cell membrane</keyword>
<feature type="transmembrane region" description="Helical" evidence="6">
    <location>
        <begin position="300"/>
        <end position="318"/>
    </location>
</feature>
<evidence type="ECO:0000313" key="7">
    <source>
        <dbReference type="EMBL" id="HJG31736.1"/>
    </source>
</evidence>
<dbReference type="EMBL" id="DYVF01000059">
    <property type="protein sequence ID" value="HJG31736.1"/>
    <property type="molecule type" value="Genomic_DNA"/>
</dbReference>
<feature type="transmembrane region" description="Helical" evidence="6">
    <location>
        <begin position="105"/>
        <end position="124"/>
    </location>
</feature>
<keyword evidence="3 6" id="KW-0812">Transmembrane</keyword>
<dbReference type="Pfam" id="PF02653">
    <property type="entry name" value="BPD_transp_2"/>
    <property type="match status" value="1"/>
</dbReference>
<keyword evidence="4 6" id="KW-1133">Transmembrane helix</keyword>
<organism evidence="7 8">
    <name type="scientific">Collinsella ihumii</name>
    <dbReference type="NCBI Taxonomy" id="1720204"/>
    <lineage>
        <taxon>Bacteria</taxon>
        <taxon>Bacillati</taxon>
        <taxon>Actinomycetota</taxon>
        <taxon>Coriobacteriia</taxon>
        <taxon>Coriobacteriales</taxon>
        <taxon>Coriobacteriaceae</taxon>
        <taxon>Collinsella</taxon>
    </lineage>
</organism>
<evidence type="ECO:0000256" key="6">
    <source>
        <dbReference type="SAM" id="Phobius"/>
    </source>
</evidence>
<feature type="transmembrane region" description="Helical" evidence="6">
    <location>
        <begin position="169"/>
        <end position="190"/>
    </location>
</feature>
<evidence type="ECO:0000256" key="2">
    <source>
        <dbReference type="ARBA" id="ARBA00022475"/>
    </source>
</evidence>
<comment type="subcellular location">
    <subcellularLocation>
        <location evidence="1">Cell membrane</location>
        <topology evidence="1">Multi-pass membrane protein</topology>
    </subcellularLocation>
</comment>
<dbReference type="GO" id="GO:0022857">
    <property type="term" value="F:transmembrane transporter activity"/>
    <property type="evidence" value="ECO:0007669"/>
    <property type="project" value="InterPro"/>
</dbReference>
<evidence type="ECO:0000256" key="4">
    <source>
        <dbReference type="ARBA" id="ARBA00022989"/>
    </source>
</evidence>
<evidence type="ECO:0000256" key="3">
    <source>
        <dbReference type="ARBA" id="ARBA00022692"/>
    </source>
</evidence>